<name>A0ABP6IQK8_9ACTN</name>
<reference evidence="3" key="1">
    <citation type="journal article" date="2019" name="Int. J. Syst. Evol. Microbiol.">
        <title>The Global Catalogue of Microorganisms (GCM) 10K type strain sequencing project: providing services to taxonomists for standard genome sequencing and annotation.</title>
        <authorList>
            <consortium name="The Broad Institute Genomics Platform"/>
            <consortium name="The Broad Institute Genome Sequencing Center for Infectious Disease"/>
            <person name="Wu L."/>
            <person name="Ma J."/>
        </authorList>
    </citation>
    <scope>NUCLEOTIDE SEQUENCE [LARGE SCALE GENOMIC DNA]</scope>
    <source>
        <strain evidence="3">JCM 6242</strain>
    </source>
</reference>
<dbReference type="Gene3D" id="1.10.10.10">
    <property type="entry name" value="Winged helix-like DNA-binding domain superfamily/Winged helix DNA-binding domain"/>
    <property type="match status" value="1"/>
</dbReference>
<protein>
    <submittedName>
        <fullName evidence="2">MarR family transcriptional regulator</fullName>
    </submittedName>
</protein>
<dbReference type="RefSeq" id="WP_344980718.1">
    <property type="nucleotide sequence ID" value="NZ_BAAAVI010000081.1"/>
</dbReference>
<dbReference type="InterPro" id="IPR039422">
    <property type="entry name" value="MarR/SlyA-like"/>
</dbReference>
<comment type="caution">
    <text evidence="2">The sequence shown here is derived from an EMBL/GenBank/DDBJ whole genome shotgun (WGS) entry which is preliminary data.</text>
</comment>
<dbReference type="SMART" id="SM00347">
    <property type="entry name" value="HTH_MARR"/>
    <property type="match status" value="1"/>
</dbReference>
<dbReference type="InterPro" id="IPR000835">
    <property type="entry name" value="HTH_MarR-typ"/>
</dbReference>
<accession>A0ABP6IQK8</accession>
<proteinExistence type="predicted"/>
<sequence length="167" mass="19334">MSEPRWLNETQMRAWTGFLETSGLIQRHVERQLREDAGLTMIQYEILHWANECAPQRRCITELAELMITSRSGLSYQVAQLEKAGLLRRETDTDDERRAMVVITEDGRRLLERTAPGHVEAIRDGLIDLLTDEQMAQLADIMDTVRTHLRPRIPLTASRKRATRPTR</sequence>
<dbReference type="PROSITE" id="PS50995">
    <property type="entry name" value="HTH_MARR_2"/>
    <property type="match status" value="1"/>
</dbReference>
<dbReference type="PANTHER" id="PTHR33164">
    <property type="entry name" value="TRANSCRIPTIONAL REGULATOR, MARR FAMILY"/>
    <property type="match status" value="1"/>
</dbReference>
<dbReference type="Proteomes" id="UP001500831">
    <property type="component" value="Unassembled WGS sequence"/>
</dbReference>
<feature type="domain" description="HTH marR-type" evidence="1">
    <location>
        <begin position="1"/>
        <end position="147"/>
    </location>
</feature>
<dbReference type="InterPro" id="IPR036390">
    <property type="entry name" value="WH_DNA-bd_sf"/>
</dbReference>
<dbReference type="EMBL" id="BAAAVI010000081">
    <property type="protein sequence ID" value="GAA2904979.1"/>
    <property type="molecule type" value="Genomic_DNA"/>
</dbReference>
<evidence type="ECO:0000313" key="2">
    <source>
        <dbReference type="EMBL" id="GAA2904979.1"/>
    </source>
</evidence>
<evidence type="ECO:0000259" key="1">
    <source>
        <dbReference type="PROSITE" id="PS50995"/>
    </source>
</evidence>
<gene>
    <name evidence="2" type="ORF">GCM10010517_71090</name>
</gene>
<dbReference type="SUPFAM" id="SSF46785">
    <property type="entry name" value="Winged helix' DNA-binding domain"/>
    <property type="match status" value="1"/>
</dbReference>
<organism evidence="2 3">
    <name type="scientific">Streptosporangium fragile</name>
    <dbReference type="NCBI Taxonomy" id="46186"/>
    <lineage>
        <taxon>Bacteria</taxon>
        <taxon>Bacillati</taxon>
        <taxon>Actinomycetota</taxon>
        <taxon>Actinomycetes</taxon>
        <taxon>Streptosporangiales</taxon>
        <taxon>Streptosporangiaceae</taxon>
        <taxon>Streptosporangium</taxon>
    </lineage>
</organism>
<dbReference type="Pfam" id="PF01047">
    <property type="entry name" value="MarR"/>
    <property type="match status" value="1"/>
</dbReference>
<dbReference type="InterPro" id="IPR036388">
    <property type="entry name" value="WH-like_DNA-bd_sf"/>
</dbReference>
<keyword evidence="3" id="KW-1185">Reference proteome</keyword>
<dbReference type="PANTHER" id="PTHR33164:SF99">
    <property type="entry name" value="MARR FAMILY REGULATORY PROTEIN"/>
    <property type="match status" value="1"/>
</dbReference>
<evidence type="ECO:0000313" key="3">
    <source>
        <dbReference type="Proteomes" id="UP001500831"/>
    </source>
</evidence>